<dbReference type="AlphaFoldDB" id="A0A9P1J4P1"/>
<protein>
    <submittedName>
        <fullName evidence="3">Uncharacterized protein</fullName>
    </submittedName>
</protein>
<gene>
    <name evidence="3" type="ORF">CAMP_LOCUS18879</name>
</gene>
<keyword evidence="4" id="KW-1185">Reference proteome</keyword>
<name>A0A9P1J4P1_9PELO</name>
<evidence type="ECO:0000313" key="3">
    <source>
        <dbReference type="EMBL" id="CAI5456242.1"/>
    </source>
</evidence>
<accession>A0A9P1J4P1</accession>
<keyword evidence="1" id="KW-1133">Transmembrane helix</keyword>
<proteinExistence type="predicted"/>
<feature type="signal peptide" evidence="2">
    <location>
        <begin position="1"/>
        <end position="23"/>
    </location>
</feature>
<organism evidence="3 4">
    <name type="scientific">Caenorhabditis angaria</name>
    <dbReference type="NCBI Taxonomy" id="860376"/>
    <lineage>
        <taxon>Eukaryota</taxon>
        <taxon>Metazoa</taxon>
        <taxon>Ecdysozoa</taxon>
        <taxon>Nematoda</taxon>
        <taxon>Chromadorea</taxon>
        <taxon>Rhabditida</taxon>
        <taxon>Rhabditina</taxon>
        <taxon>Rhabditomorpha</taxon>
        <taxon>Rhabditoidea</taxon>
        <taxon>Rhabditidae</taxon>
        <taxon>Peloderinae</taxon>
        <taxon>Caenorhabditis</taxon>
    </lineage>
</organism>
<evidence type="ECO:0000256" key="2">
    <source>
        <dbReference type="SAM" id="SignalP"/>
    </source>
</evidence>
<feature type="transmembrane region" description="Helical" evidence="1">
    <location>
        <begin position="87"/>
        <end position="103"/>
    </location>
</feature>
<reference evidence="3" key="1">
    <citation type="submission" date="2022-11" db="EMBL/GenBank/DDBJ databases">
        <authorList>
            <person name="Kikuchi T."/>
        </authorList>
    </citation>
    <scope>NUCLEOTIDE SEQUENCE</scope>
    <source>
        <strain evidence="3">PS1010</strain>
    </source>
</reference>
<keyword evidence="1" id="KW-0812">Transmembrane</keyword>
<feature type="chain" id="PRO_5040146788" evidence="2">
    <location>
        <begin position="24"/>
        <end position="104"/>
    </location>
</feature>
<sequence>MNCVFIIVSIILIITVIIPVAICDSNVSLMGSSVSPNGNEKMLTTSKPVKKPIERQCKYKLNLKTNRLERKCSVVINLKMPKASSTLSNYLPSIFIFGLLYLVN</sequence>
<dbReference type="Proteomes" id="UP001152747">
    <property type="component" value="Unassembled WGS sequence"/>
</dbReference>
<evidence type="ECO:0000256" key="1">
    <source>
        <dbReference type="SAM" id="Phobius"/>
    </source>
</evidence>
<keyword evidence="2" id="KW-0732">Signal</keyword>
<evidence type="ECO:0000313" key="4">
    <source>
        <dbReference type="Proteomes" id="UP001152747"/>
    </source>
</evidence>
<keyword evidence="1" id="KW-0472">Membrane</keyword>
<dbReference type="EMBL" id="CANHGI010000006">
    <property type="protein sequence ID" value="CAI5456242.1"/>
    <property type="molecule type" value="Genomic_DNA"/>
</dbReference>
<comment type="caution">
    <text evidence="3">The sequence shown here is derived from an EMBL/GenBank/DDBJ whole genome shotgun (WGS) entry which is preliminary data.</text>
</comment>